<evidence type="ECO:0000313" key="1">
    <source>
        <dbReference type="EMBL" id="XDJ14870.1"/>
    </source>
</evidence>
<protein>
    <submittedName>
        <fullName evidence="1">DNA-directed RNA polymerase</fullName>
    </submittedName>
</protein>
<keyword evidence="1" id="KW-0240">DNA-directed RNA polymerase</keyword>
<dbReference type="SUPFAM" id="SSF64484">
    <property type="entry name" value="beta and beta-prime subunits of DNA dependent RNA-polymerase"/>
    <property type="match status" value="1"/>
</dbReference>
<proteinExistence type="predicted"/>
<name>A0AB39CDE1_9VIRU</name>
<accession>A0AB39CDE1</accession>
<dbReference type="EMBL" id="PQ015378">
    <property type="protein sequence ID" value="XDJ14870.1"/>
    <property type="molecule type" value="Genomic_DNA"/>
</dbReference>
<dbReference type="GO" id="GO:0000428">
    <property type="term" value="C:DNA-directed RNA polymerase complex"/>
    <property type="evidence" value="ECO:0007669"/>
    <property type="project" value="UniProtKB-KW"/>
</dbReference>
<sequence>MKKALLPFNISLLIPDNQMLSRVGRVTSHEIFHGMGGNFHEEGLFSVNIFGRVGSHERESNFGYIKLGLPCIHPLVYRNILKLKSFYEDILLGRQYAVFDEEEKDFVRSSELDGQTGYTFFFNNWKKVVFKETDSDIRRVRLKLVNENRDKADLNAMLVIPAAYREAEMSPDGRVEYDEINDVYRVLLQQSTGLPDHFGPNTDLSMYDKRRMAMQIKIQEIYDHYEKLISGKSGYVQGKWASRRVFNGTRNVISSLDTNAADLGQPNRPKFKDCVIGIHQASRGAAPKTIYGMRTGVIGEIFDTMSNRVQLVNKKTLVREWVDVSVNDMETWSTPQGLERVMNELEVIEKRSRAIEVAGHYLALVYLDDKKNFRIIRDINDIPPGFDQKWARPITYAELIYLSGLSMWYTLRGFVTRYPVENYNSSIPVSIYVKTTVTGELRYPLDSDFKRDPNAPMALEYPILEVGKVAQWHDSTSVAPTVLSPLGADFDGDTVSVNIVYSKESIEEINKFFSSRIAYLSPSGDLAFSSAIHTVNLVLRYMTGAPKARAQ</sequence>
<keyword evidence="1" id="KW-0804">Transcription</keyword>
<organism evidence="1">
    <name type="scientific">Pseudomonas phage RVTF4</name>
    <dbReference type="NCBI Taxonomy" id="3236931"/>
    <lineage>
        <taxon>Viruses</taxon>
    </lineage>
</organism>
<reference evidence="1" key="1">
    <citation type="submission" date="2024-07" db="EMBL/GenBank/DDBJ databases">
        <authorList>
            <person name="Bringhurst R.M."/>
            <person name="Homer T.E."/>
        </authorList>
    </citation>
    <scope>NUCLEOTIDE SEQUENCE</scope>
</reference>